<dbReference type="AlphaFoldDB" id="E4XXI8"/>
<gene>
    <name evidence="1" type="ORF">GSOID_T00007377001</name>
</gene>
<dbReference type="InterPro" id="IPR012677">
    <property type="entry name" value="Nucleotide-bd_a/b_plait_sf"/>
</dbReference>
<dbReference type="InterPro" id="IPR035979">
    <property type="entry name" value="RBD_domain_sf"/>
</dbReference>
<dbReference type="Proteomes" id="UP000001307">
    <property type="component" value="Unassembled WGS sequence"/>
</dbReference>
<protein>
    <recommendedName>
        <fullName evidence="3">RRM domain-containing protein</fullName>
    </recommendedName>
</protein>
<dbReference type="Gene3D" id="3.30.70.330">
    <property type="match status" value="1"/>
</dbReference>
<reference evidence="1" key="1">
    <citation type="journal article" date="2010" name="Science">
        <title>Plasticity of animal genome architecture unmasked by rapid evolution of a pelagic tunicate.</title>
        <authorList>
            <person name="Denoeud F."/>
            <person name="Henriet S."/>
            <person name="Mungpakdee S."/>
            <person name="Aury J.M."/>
            <person name="Da Silva C."/>
            <person name="Brinkmann H."/>
            <person name="Mikhaleva J."/>
            <person name="Olsen L.C."/>
            <person name="Jubin C."/>
            <person name="Canestro C."/>
            <person name="Bouquet J.M."/>
            <person name="Danks G."/>
            <person name="Poulain J."/>
            <person name="Campsteijn C."/>
            <person name="Adamski M."/>
            <person name="Cross I."/>
            <person name="Yadetie F."/>
            <person name="Muffato M."/>
            <person name="Louis A."/>
            <person name="Butcher S."/>
            <person name="Tsagkogeorga G."/>
            <person name="Konrad A."/>
            <person name="Singh S."/>
            <person name="Jensen M.F."/>
            <person name="Cong E.H."/>
            <person name="Eikeseth-Otteraa H."/>
            <person name="Noel B."/>
            <person name="Anthouard V."/>
            <person name="Porcel B.M."/>
            <person name="Kachouri-Lafond R."/>
            <person name="Nishino A."/>
            <person name="Ugolini M."/>
            <person name="Chourrout P."/>
            <person name="Nishida H."/>
            <person name="Aasland R."/>
            <person name="Huzurbazar S."/>
            <person name="Westhof E."/>
            <person name="Delsuc F."/>
            <person name="Lehrach H."/>
            <person name="Reinhardt R."/>
            <person name="Weissenbach J."/>
            <person name="Roy S.W."/>
            <person name="Artiguenave F."/>
            <person name="Postlethwait J.H."/>
            <person name="Manak J.R."/>
            <person name="Thompson E.M."/>
            <person name="Jaillon O."/>
            <person name="Du Pasquier L."/>
            <person name="Boudinot P."/>
            <person name="Liberles D.A."/>
            <person name="Volff J.N."/>
            <person name="Philippe H."/>
            <person name="Lenhard B."/>
            <person name="Roest Crollius H."/>
            <person name="Wincker P."/>
            <person name="Chourrout D."/>
        </authorList>
    </citation>
    <scope>NUCLEOTIDE SEQUENCE [LARGE SCALE GENOMIC DNA]</scope>
</reference>
<evidence type="ECO:0008006" key="3">
    <source>
        <dbReference type="Google" id="ProtNLM"/>
    </source>
</evidence>
<dbReference type="GO" id="GO:0003676">
    <property type="term" value="F:nucleic acid binding"/>
    <property type="evidence" value="ECO:0007669"/>
    <property type="project" value="InterPro"/>
</dbReference>
<dbReference type="SUPFAM" id="SSF54928">
    <property type="entry name" value="RNA-binding domain, RBD"/>
    <property type="match status" value="1"/>
</dbReference>
<dbReference type="EMBL" id="FN653280">
    <property type="protein sequence ID" value="CBY14382.1"/>
    <property type="molecule type" value="Genomic_DNA"/>
</dbReference>
<organism evidence="1">
    <name type="scientific">Oikopleura dioica</name>
    <name type="common">Tunicate</name>
    <dbReference type="NCBI Taxonomy" id="34765"/>
    <lineage>
        <taxon>Eukaryota</taxon>
        <taxon>Metazoa</taxon>
        <taxon>Chordata</taxon>
        <taxon>Tunicata</taxon>
        <taxon>Appendicularia</taxon>
        <taxon>Copelata</taxon>
        <taxon>Oikopleuridae</taxon>
        <taxon>Oikopleura</taxon>
    </lineage>
</organism>
<proteinExistence type="predicted"/>
<keyword evidence="2" id="KW-1185">Reference proteome</keyword>
<evidence type="ECO:0000313" key="1">
    <source>
        <dbReference type="EMBL" id="CBY14382.1"/>
    </source>
</evidence>
<dbReference type="InParanoid" id="E4XXI8"/>
<name>E4XXI8_OIKDI</name>
<accession>E4XXI8</accession>
<sequence>MSGFVFPPGLNLLKKKTKEIVSGGQAAAKKNPFCPEVSNKRRVIQKSDDNLLVPDAKRRERYNKEREERVKYFTNGKERNYELQGDNIKGRLLNYQAHQHEELRNQLVKEIVLTEKKKRKETERLKTEKAKSSSKPTAVMIRGLREKTFRKDFIRSHMEKYGEIVKISSVQGHARAVMVRFADYKSAVKVHKDVNNPEKKIFPKFPNAEIKLVKSESKRKLPSVPAFASVPNTPIMSPAPSPASFTSFQ</sequence>
<evidence type="ECO:0000313" key="2">
    <source>
        <dbReference type="Proteomes" id="UP000001307"/>
    </source>
</evidence>